<dbReference type="InterPro" id="IPR004358">
    <property type="entry name" value="Sig_transdc_His_kin-like_C"/>
</dbReference>
<dbReference type="AlphaFoldDB" id="A0A926VD47"/>
<dbReference type="PANTHER" id="PTHR43065:SF50">
    <property type="entry name" value="HISTIDINE KINASE"/>
    <property type="match status" value="1"/>
</dbReference>
<evidence type="ECO:0000256" key="6">
    <source>
        <dbReference type="PROSITE-ProRule" id="PRU00169"/>
    </source>
</evidence>
<accession>A0A926VD47</accession>
<comment type="catalytic activity">
    <reaction evidence="1">
        <text>ATP + protein L-histidine = ADP + protein N-phospho-L-histidine.</text>
        <dbReference type="EC" id="2.7.13.3"/>
    </reaction>
</comment>
<dbReference type="Gene3D" id="3.30.565.10">
    <property type="entry name" value="Histidine kinase-like ATPase, C-terminal domain"/>
    <property type="match status" value="1"/>
</dbReference>
<dbReference type="Gene3D" id="3.40.50.2300">
    <property type="match status" value="1"/>
</dbReference>
<evidence type="ECO:0000313" key="10">
    <source>
        <dbReference type="EMBL" id="MBD2181525.1"/>
    </source>
</evidence>
<keyword evidence="4" id="KW-0808">Transferase</keyword>
<dbReference type="InterPro" id="IPR003594">
    <property type="entry name" value="HATPase_dom"/>
</dbReference>
<keyword evidence="4" id="KW-0418">Kinase</keyword>
<dbReference type="EC" id="2.7.13.3" evidence="2"/>
<evidence type="ECO:0000256" key="2">
    <source>
        <dbReference type="ARBA" id="ARBA00012438"/>
    </source>
</evidence>
<dbReference type="Gene3D" id="1.10.287.130">
    <property type="match status" value="1"/>
</dbReference>
<dbReference type="Proteomes" id="UP000641646">
    <property type="component" value="Unassembled WGS sequence"/>
</dbReference>
<dbReference type="CDD" id="cd00082">
    <property type="entry name" value="HisKA"/>
    <property type="match status" value="1"/>
</dbReference>
<dbReference type="Pfam" id="PF00072">
    <property type="entry name" value="Response_reg"/>
    <property type="match status" value="1"/>
</dbReference>
<keyword evidence="7" id="KW-0175">Coiled coil</keyword>
<evidence type="ECO:0000256" key="1">
    <source>
        <dbReference type="ARBA" id="ARBA00000085"/>
    </source>
</evidence>
<name>A0A926VD47_9CYAN</name>
<feature type="modified residue" description="4-aspartylphosphate" evidence="6">
    <location>
        <position position="58"/>
    </location>
</feature>
<keyword evidence="3 6" id="KW-0597">Phosphoprotein</keyword>
<dbReference type="InterPro" id="IPR036890">
    <property type="entry name" value="HATPase_C_sf"/>
</dbReference>
<dbReference type="GO" id="GO:0000155">
    <property type="term" value="F:phosphorelay sensor kinase activity"/>
    <property type="evidence" value="ECO:0007669"/>
    <property type="project" value="InterPro"/>
</dbReference>
<dbReference type="PROSITE" id="PS50110">
    <property type="entry name" value="RESPONSE_REGULATORY"/>
    <property type="match status" value="1"/>
</dbReference>
<dbReference type="EMBL" id="JACJPW010000021">
    <property type="protein sequence ID" value="MBD2181525.1"/>
    <property type="molecule type" value="Genomic_DNA"/>
</dbReference>
<reference evidence="10" key="1">
    <citation type="journal article" date="2015" name="ISME J.">
        <title>Draft Genome Sequence of Streptomyces incarnatus NRRL8089, which Produces the Nucleoside Antibiotic Sinefungin.</title>
        <authorList>
            <person name="Oshima K."/>
            <person name="Hattori M."/>
            <person name="Shimizu H."/>
            <person name="Fukuda K."/>
            <person name="Nemoto M."/>
            <person name="Inagaki K."/>
            <person name="Tamura T."/>
        </authorList>
    </citation>
    <scope>NUCLEOTIDE SEQUENCE</scope>
    <source>
        <strain evidence="10">FACHB-1375</strain>
    </source>
</reference>
<evidence type="ECO:0000259" key="8">
    <source>
        <dbReference type="PROSITE" id="PS50109"/>
    </source>
</evidence>
<evidence type="ECO:0000256" key="4">
    <source>
        <dbReference type="ARBA" id="ARBA00022777"/>
    </source>
</evidence>
<dbReference type="PROSITE" id="PS50109">
    <property type="entry name" value="HIS_KIN"/>
    <property type="match status" value="1"/>
</dbReference>
<feature type="coiled-coil region" evidence="7">
    <location>
        <begin position="127"/>
        <end position="228"/>
    </location>
</feature>
<dbReference type="InterPro" id="IPR001789">
    <property type="entry name" value="Sig_transdc_resp-reg_receiver"/>
</dbReference>
<feature type="domain" description="Histidine kinase" evidence="8">
    <location>
        <begin position="237"/>
        <end position="495"/>
    </location>
</feature>
<dbReference type="InterPro" id="IPR005467">
    <property type="entry name" value="His_kinase_dom"/>
</dbReference>
<dbReference type="PANTHER" id="PTHR43065">
    <property type="entry name" value="SENSOR HISTIDINE KINASE"/>
    <property type="match status" value="1"/>
</dbReference>
<proteinExistence type="predicted"/>
<dbReference type="SMART" id="SM00388">
    <property type="entry name" value="HisKA"/>
    <property type="match status" value="1"/>
</dbReference>
<evidence type="ECO:0000256" key="3">
    <source>
        <dbReference type="ARBA" id="ARBA00022553"/>
    </source>
</evidence>
<dbReference type="SUPFAM" id="SSF55874">
    <property type="entry name" value="ATPase domain of HSP90 chaperone/DNA topoisomerase II/histidine kinase"/>
    <property type="match status" value="1"/>
</dbReference>
<evidence type="ECO:0000256" key="7">
    <source>
        <dbReference type="SAM" id="Coils"/>
    </source>
</evidence>
<dbReference type="SUPFAM" id="SSF47384">
    <property type="entry name" value="Homodimeric domain of signal transducing histidine kinase"/>
    <property type="match status" value="1"/>
</dbReference>
<feature type="domain" description="Response regulatory" evidence="9">
    <location>
        <begin position="9"/>
        <end position="125"/>
    </location>
</feature>
<dbReference type="SUPFAM" id="SSF52172">
    <property type="entry name" value="CheY-like"/>
    <property type="match status" value="1"/>
</dbReference>
<dbReference type="InterPro" id="IPR011006">
    <property type="entry name" value="CheY-like_superfamily"/>
</dbReference>
<dbReference type="SMART" id="SM00448">
    <property type="entry name" value="REC"/>
    <property type="match status" value="1"/>
</dbReference>
<gene>
    <name evidence="10" type="ORF">H6G03_10455</name>
</gene>
<dbReference type="SMART" id="SM00387">
    <property type="entry name" value="HATPase_c"/>
    <property type="match status" value="1"/>
</dbReference>
<sequence length="506" mass="57542">MEIKNENNIILIVDDTPTNLGVLFDLLAKSNFKVLVAQDGESAIQKVEYALPDLILLDVLMPGIDGFETCRRLKNNESTRDIPIIFMTALTETIDKVQGLNLGAVDYITKPFQHEEVLARVRTHLNIRNLTKKLQDQNVRLQQEIEHRVLAEEMLLNFTVELERRVEERTAELSETNQQLKQEIQERRSTEAALQQSEAQLRTQAQQLEQAFRELQQTQTQLIQSEKMSSLGQLVAGVAHEINNPVSFIYGNLEHAKNYTQDLLYLLSLYAKHYPSPVEEIQEQIEEIELEFLMEDLPKLLASMKIGSERIREIVLSLRKFSRLDEADKKPVNIHEGIENTLMILESRIREMVGNTSLKLIKEYGDLPLVECYAGQLNQVFMNIIANALDALKEYDYHRSVADVIENPSTIHIHTKLIDPERVSIRISDNGPGMTEEVCRRLFDPFFTTKPIGSGTGLGLSISYQIVVQKHSGVLKCVSALGQGTEFIIEIPVRQCAQKSPLLKCV</sequence>
<dbReference type="RefSeq" id="WP_190464330.1">
    <property type="nucleotide sequence ID" value="NZ_JACJPW010000021.1"/>
</dbReference>
<keyword evidence="5" id="KW-0902">Two-component regulatory system</keyword>
<dbReference type="Pfam" id="PF02518">
    <property type="entry name" value="HATPase_c"/>
    <property type="match status" value="1"/>
</dbReference>
<dbReference type="InterPro" id="IPR036097">
    <property type="entry name" value="HisK_dim/P_sf"/>
</dbReference>
<dbReference type="PRINTS" id="PR00344">
    <property type="entry name" value="BCTRLSENSOR"/>
</dbReference>
<protein>
    <recommendedName>
        <fullName evidence="2">histidine kinase</fullName>
        <ecNumber evidence="2">2.7.13.3</ecNumber>
    </recommendedName>
</protein>
<dbReference type="InterPro" id="IPR003661">
    <property type="entry name" value="HisK_dim/P_dom"/>
</dbReference>
<evidence type="ECO:0000256" key="5">
    <source>
        <dbReference type="ARBA" id="ARBA00023012"/>
    </source>
</evidence>
<evidence type="ECO:0000313" key="11">
    <source>
        <dbReference type="Proteomes" id="UP000641646"/>
    </source>
</evidence>
<dbReference type="CDD" id="cd19920">
    <property type="entry name" value="REC_PA4781-like"/>
    <property type="match status" value="1"/>
</dbReference>
<organism evidence="10 11">
    <name type="scientific">Aerosakkonema funiforme FACHB-1375</name>
    <dbReference type="NCBI Taxonomy" id="2949571"/>
    <lineage>
        <taxon>Bacteria</taxon>
        <taxon>Bacillati</taxon>
        <taxon>Cyanobacteriota</taxon>
        <taxon>Cyanophyceae</taxon>
        <taxon>Oscillatoriophycideae</taxon>
        <taxon>Aerosakkonematales</taxon>
        <taxon>Aerosakkonemataceae</taxon>
        <taxon>Aerosakkonema</taxon>
    </lineage>
</organism>
<comment type="caution">
    <text evidence="10">The sequence shown here is derived from an EMBL/GenBank/DDBJ whole genome shotgun (WGS) entry which is preliminary data.</text>
</comment>
<evidence type="ECO:0000259" key="9">
    <source>
        <dbReference type="PROSITE" id="PS50110"/>
    </source>
</evidence>
<reference evidence="10" key="2">
    <citation type="submission" date="2020-08" db="EMBL/GenBank/DDBJ databases">
        <authorList>
            <person name="Chen M."/>
            <person name="Teng W."/>
            <person name="Zhao L."/>
            <person name="Hu C."/>
            <person name="Zhou Y."/>
            <person name="Han B."/>
            <person name="Song L."/>
            <person name="Shu W."/>
        </authorList>
    </citation>
    <scope>NUCLEOTIDE SEQUENCE</scope>
    <source>
        <strain evidence="10">FACHB-1375</strain>
    </source>
</reference>
<keyword evidence="11" id="KW-1185">Reference proteome</keyword>
<dbReference type="Pfam" id="PF00512">
    <property type="entry name" value="HisKA"/>
    <property type="match status" value="1"/>
</dbReference>